<dbReference type="SUPFAM" id="SSF46785">
    <property type="entry name" value="Winged helix' DNA-binding domain"/>
    <property type="match status" value="1"/>
</dbReference>
<name>I8IZ69_9BACL</name>
<organism evidence="3 4">
    <name type="scientific">Fictibacillus macauensis ZFHKF-1</name>
    <dbReference type="NCBI Taxonomy" id="1196324"/>
    <lineage>
        <taxon>Bacteria</taxon>
        <taxon>Bacillati</taxon>
        <taxon>Bacillota</taxon>
        <taxon>Bacilli</taxon>
        <taxon>Bacillales</taxon>
        <taxon>Fictibacillaceae</taxon>
        <taxon>Fictibacillus</taxon>
    </lineage>
</organism>
<dbReference type="InterPro" id="IPR036388">
    <property type="entry name" value="WH-like_DNA-bd_sf"/>
</dbReference>
<dbReference type="Pfam" id="PF01047">
    <property type="entry name" value="MarR"/>
    <property type="match status" value="1"/>
</dbReference>
<dbReference type="RefSeq" id="WP_007202854.1">
    <property type="nucleotide sequence ID" value="NZ_AKKV01000030.1"/>
</dbReference>
<dbReference type="InterPro" id="IPR036390">
    <property type="entry name" value="WH_DNA-bd_sf"/>
</dbReference>
<dbReference type="eggNOG" id="COG1846">
    <property type="taxonomic scope" value="Bacteria"/>
</dbReference>
<evidence type="ECO:0000259" key="2">
    <source>
        <dbReference type="PROSITE" id="PS50995"/>
    </source>
</evidence>
<dbReference type="STRING" id="1196324.A374_13880"/>
<dbReference type="SMART" id="SM00347">
    <property type="entry name" value="HTH_MARR"/>
    <property type="match status" value="1"/>
</dbReference>
<dbReference type="Proteomes" id="UP000004080">
    <property type="component" value="Unassembled WGS sequence"/>
</dbReference>
<comment type="caution">
    <text evidence="3">The sequence shown here is derived from an EMBL/GenBank/DDBJ whole genome shotgun (WGS) entry which is preliminary data.</text>
</comment>
<dbReference type="EMBL" id="AKKV01000030">
    <property type="protein sequence ID" value="EIT84786.1"/>
    <property type="molecule type" value="Genomic_DNA"/>
</dbReference>
<dbReference type="InterPro" id="IPR039422">
    <property type="entry name" value="MarR/SlyA-like"/>
</dbReference>
<keyword evidence="4" id="KW-1185">Reference proteome</keyword>
<feature type="domain" description="HTH marR-type" evidence="2">
    <location>
        <begin position="1"/>
        <end position="139"/>
    </location>
</feature>
<dbReference type="PATRIC" id="fig|1196324.3.peg.2839"/>
<evidence type="ECO:0000313" key="4">
    <source>
        <dbReference type="Proteomes" id="UP000004080"/>
    </source>
</evidence>
<dbReference type="PRINTS" id="PR00598">
    <property type="entry name" value="HTHMARR"/>
</dbReference>
<keyword evidence="1" id="KW-0238">DNA-binding</keyword>
<dbReference type="PANTHER" id="PTHR33164:SF67">
    <property type="entry name" value="TRANSCRIPTIONAL REGULATOR, MARR FAMILY"/>
    <property type="match status" value="1"/>
</dbReference>
<dbReference type="Gene3D" id="1.10.10.10">
    <property type="entry name" value="Winged helix-like DNA-binding domain superfamily/Winged helix DNA-binding domain"/>
    <property type="match status" value="1"/>
</dbReference>
<dbReference type="InterPro" id="IPR000835">
    <property type="entry name" value="HTH_MarR-typ"/>
</dbReference>
<dbReference type="PANTHER" id="PTHR33164">
    <property type="entry name" value="TRANSCRIPTIONAL REGULATOR, MARR FAMILY"/>
    <property type="match status" value="1"/>
</dbReference>
<evidence type="ECO:0000256" key="1">
    <source>
        <dbReference type="ARBA" id="ARBA00023125"/>
    </source>
</evidence>
<dbReference type="GO" id="GO:0003700">
    <property type="term" value="F:DNA-binding transcription factor activity"/>
    <property type="evidence" value="ECO:0007669"/>
    <property type="project" value="InterPro"/>
</dbReference>
<accession>I8IZ69</accession>
<dbReference type="GO" id="GO:0006950">
    <property type="term" value="P:response to stress"/>
    <property type="evidence" value="ECO:0007669"/>
    <property type="project" value="TreeGrafter"/>
</dbReference>
<dbReference type="AlphaFoldDB" id="I8IZ69"/>
<gene>
    <name evidence="3" type="ORF">A374_13880</name>
</gene>
<reference evidence="3 4" key="1">
    <citation type="journal article" date="2012" name="J. Bacteriol.">
        <title>Genome of Bacillus macauensis ZFHKF-1, a Long-Chain-Forming Bacterium.</title>
        <authorList>
            <person name="Cai L."/>
            <person name="Zhang T."/>
        </authorList>
    </citation>
    <scope>NUCLEOTIDE SEQUENCE [LARGE SCALE GENOMIC DNA]</scope>
    <source>
        <strain evidence="3 4">ZFHKF-1</strain>
    </source>
</reference>
<dbReference type="GO" id="GO:0003677">
    <property type="term" value="F:DNA binding"/>
    <property type="evidence" value="ECO:0007669"/>
    <property type="project" value="UniProtKB-KW"/>
</dbReference>
<protein>
    <submittedName>
        <fullName evidence="3">MarR family transcriptional regulator</fullName>
    </submittedName>
</protein>
<evidence type="ECO:0000313" key="3">
    <source>
        <dbReference type="EMBL" id="EIT84786.1"/>
    </source>
</evidence>
<dbReference type="PROSITE" id="PS50995">
    <property type="entry name" value="HTH_MARR_2"/>
    <property type="match status" value="1"/>
</dbReference>
<proteinExistence type="predicted"/>
<sequence length="139" mass="16081">MSKREVLIQTLVSDYKNQIRKIRACFLPMLKEYIPLNEYAALNELHCHGDLMISEIADHLQVTNSHISVTSDKLINRGLVIRKNSAEDRRIVYLSITPKGEELAVNMDKVLHEFYEEKLSKMTIGEIETFISLIHKINL</sequence>